<keyword evidence="2" id="KW-1185">Reference proteome</keyword>
<gene>
    <name evidence="1" type="ORF">JFN88_16040</name>
</gene>
<accession>A0A934J4J3</accession>
<dbReference type="EMBL" id="JAELUP010000089">
    <property type="protein sequence ID" value="MBJ6362730.1"/>
    <property type="molecule type" value="Genomic_DNA"/>
</dbReference>
<dbReference type="Proteomes" id="UP000640274">
    <property type="component" value="Unassembled WGS sequence"/>
</dbReference>
<dbReference type="PANTHER" id="PTHR38442">
    <property type="entry name" value="INNER MEMBRANE PROTEIN-RELATED"/>
    <property type="match status" value="1"/>
</dbReference>
<reference evidence="1" key="1">
    <citation type="submission" date="2020-12" db="EMBL/GenBank/DDBJ databases">
        <authorList>
            <person name="Huq M.A."/>
        </authorList>
    </citation>
    <scope>NUCLEOTIDE SEQUENCE</scope>
    <source>
        <strain evidence="1">MAHUQ-46</strain>
    </source>
</reference>
<dbReference type="GO" id="GO:0005886">
    <property type="term" value="C:plasma membrane"/>
    <property type="evidence" value="ECO:0007669"/>
    <property type="project" value="TreeGrafter"/>
</dbReference>
<dbReference type="InterPro" id="IPR007383">
    <property type="entry name" value="DUF445"/>
</dbReference>
<protein>
    <submittedName>
        <fullName evidence="1">DUF445 domain-containing protein</fullName>
    </submittedName>
</protein>
<dbReference type="PANTHER" id="PTHR38442:SF1">
    <property type="entry name" value="INNER MEMBRANE PROTEIN"/>
    <property type="match status" value="1"/>
</dbReference>
<dbReference type="AlphaFoldDB" id="A0A934J4J3"/>
<evidence type="ECO:0000313" key="2">
    <source>
        <dbReference type="Proteomes" id="UP000640274"/>
    </source>
</evidence>
<name>A0A934J4J3_9BACL</name>
<comment type="caution">
    <text evidence="1">The sequence shown here is derived from an EMBL/GenBank/DDBJ whole genome shotgun (WGS) entry which is preliminary data.</text>
</comment>
<organism evidence="1 2">
    <name type="scientific">Paenibacillus roseus</name>
    <dbReference type="NCBI Taxonomy" id="2798579"/>
    <lineage>
        <taxon>Bacteria</taxon>
        <taxon>Bacillati</taxon>
        <taxon>Bacillota</taxon>
        <taxon>Bacilli</taxon>
        <taxon>Bacillales</taxon>
        <taxon>Paenibacillaceae</taxon>
        <taxon>Paenibacillus</taxon>
    </lineage>
</organism>
<proteinExistence type="predicted"/>
<sequence>MKSRYLAGMSLAVMAAGFAVTLALPGNTFVFLLKGGFEAGLVGAIADWFAVTALFRHPFGIPIPHTSLILRNKEKIVQSLISAMENELLNKQSIEAKLQKMNLLRLLGIYLTQMMAKKATRVAVANGLIKAVQELPLEKAVPLLQSGAASYIRRMNAQDAVEQMIGAMVMGRHDQKALDFVLKETRSWASKRDTRQMLGKLAAEKLSEIKLGGLMGFAVQAFGGMMSEEKMGGMLQDMLLSGIDDVMKEDSAVREKILYEIRIRLFEWSADEERLQALQQQLADRIEGEAVTNFLLGRLEGLRAQLVQTLEEDRDRGGRMIFHLYRSVMRSLGKSPEMVDRLEARLLASLIELVEKNHHRIGQLVKENVDQMDDAALVKMLEDKVGQDLQWIRVNGAICGFVVGIVLSLIQL</sequence>
<dbReference type="Pfam" id="PF04286">
    <property type="entry name" value="DUF445"/>
    <property type="match status" value="1"/>
</dbReference>
<evidence type="ECO:0000313" key="1">
    <source>
        <dbReference type="EMBL" id="MBJ6362730.1"/>
    </source>
</evidence>
<dbReference type="RefSeq" id="WP_199020269.1">
    <property type="nucleotide sequence ID" value="NZ_JAELUP010000089.1"/>
</dbReference>